<proteinExistence type="predicted"/>
<organism evidence="2 3">
    <name type="scientific">Aspergillus homomorphus (strain CBS 101889)</name>
    <dbReference type="NCBI Taxonomy" id="1450537"/>
    <lineage>
        <taxon>Eukaryota</taxon>
        <taxon>Fungi</taxon>
        <taxon>Dikarya</taxon>
        <taxon>Ascomycota</taxon>
        <taxon>Pezizomycotina</taxon>
        <taxon>Eurotiomycetes</taxon>
        <taxon>Eurotiomycetidae</taxon>
        <taxon>Eurotiales</taxon>
        <taxon>Aspergillaceae</taxon>
        <taxon>Aspergillus</taxon>
        <taxon>Aspergillus subgen. Circumdati</taxon>
    </lineage>
</organism>
<evidence type="ECO:0000313" key="2">
    <source>
        <dbReference type="EMBL" id="RAL08184.1"/>
    </source>
</evidence>
<sequence length="65" mass="7417">MRSGISRPTVGRPTDKGAARRYEAKSKRRTAERLWHGGNCGIEQTNYRRRDRRIHGNGHALTRGS</sequence>
<dbReference type="EMBL" id="KZ824318">
    <property type="protein sequence ID" value="RAL08184.1"/>
    <property type="molecule type" value="Genomic_DNA"/>
</dbReference>
<accession>A0A395HPJ8</accession>
<reference evidence="2 3" key="1">
    <citation type="submission" date="2018-02" db="EMBL/GenBank/DDBJ databases">
        <title>The genomes of Aspergillus section Nigri reveals drivers in fungal speciation.</title>
        <authorList>
            <consortium name="DOE Joint Genome Institute"/>
            <person name="Vesth T.C."/>
            <person name="Nybo J."/>
            <person name="Theobald S."/>
            <person name="Brandl J."/>
            <person name="Frisvad J.C."/>
            <person name="Nielsen K.F."/>
            <person name="Lyhne E.K."/>
            <person name="Kogle M.E."/>
            <person name="Kuo A."/>
            <person name="Riley R."/>
            <person name="Clum A."/>
            <person name="Nolan M."/>
            <person name="Lipzen A."/>
            <person name="Salamov A."/>
            <person name="Henrissat B."/>
            <person name="Wiebenga A."/>
            <person name="De vries R.P."/>
            <person name="Grigoriev I.V."/>
            <person name="Mortensen U.H."/>
            <person name="Andersen M.R."/>
            <person name="Baker S.E."/>
        </authorList>
    </citation>
    <scope>NUCLEOTIDE SEQUENCE [LARGE SCALE GENOMIC DNA]</scope>
    <source>
        <strain evidence="2 3">CBS 101889</strain>
    </source>
</reference>
<dbReference type="GeneID" id="37194975"/>
<dbReference type="RefSeq" id="XP_025547338.1">
    <property type="nucleotide sequence ID" value="XM_025690686.1"/>
</dbReference>
<dbReference type="AlphaFoldDB" id="A0A395HPJ8"/>
<gene>
    <name evidence="2" type="ORF">BO97DRAFT_225932</name>
</gene>
<dbReference type="VEuPathDB" id="FungiDB:BO97DRAFT_225932"/>
<feature type="compositionally biased region" description="Basic and acidic residues" evidence="1">
    <location>
        <begin position="13"/>
        <end position="30"/>
    </location>
</feature>
<evidence type="ECO:0000313" key="3">
    <source>
        <dbReference type="Proteomes" id="UP000248961"/>
    </source>
</evidence>
<feature type="region of interest" description="Disordered" evidence="1">
    <location>
        <begin position="1"/>
        <end position="30"/>
    </location>
</feature>
<name>A0A395HPJ8_ASPHC</name>
<protein>
    <submittedName>
        <fullName evidence="2">Uncharacterized protein</fullName>
    </submittedName>
</protein>
<evidence type="ECO:0000256" key="1">
    <source>
        <dbReference type="SAM" id="MobiDB-lite"/>
    </source>
</evidence>
<keyword evidence="3" id="KW-1185">Reference proteome</keyword>
<dbReference type="Proteomes" id="UP000248961">
    <property type="component" value="Unassembled WGS sequence"/>
</dbReference>